<accession>A0A060YXP4</accession>
<reference evidence="1" key="2">
    <citation type="submission" date="2014-03" db="EMBL/GenBank/DDBJ databases">
        <authorList>
            <person name="Genoscope - CEA"/>
        </authorList>
    </citation>
    <scope>NUCLEOTIDE SEQUENCE</scope>
</reference>
<evidence type="ECO:0000313" key="1">
    <source>
        <dbReference type="EMBL" id="CDQ96658.1"/>
    </source>
</evidence>
<dbReference type="PANTHER" id="PTHR15332:SF175">
    <property type="entry name" value="PROPROTEIN CONVERTASE SUBTILISIN_KEXIN TYPE 5-LIKE"/>
    <property type="match status" value="1"/>
</dbReference>
<dbReference type="AlphaFoldDB" id="A0A060YXP4"/>
<evidence type="ECO:0008006" key="3">
    <source>
        <dbReference type="Google" id="ProtNLM"/>
    </source>
</evidence>
<dbReference type="InterPro" id="IPR006212">
    <property type="entry name" value="Furin_repeat"/>
</dbReference>
<dbReference type="SMART" id="SM00261">
    <property type="entry name" value="FU"/>
    <property type="match status" value="3"/>
</dbReference>
<gene>
    <name evidence="1" type="ORF">GSONMT00047276001</name>
</gene>
<dbReference type="Proteomes" id="UP000193380">
    <property type="component" value="Unassembled WGS sequence"/>
</dbReference>
<dbReference type="PaxDb" id="8022-A0A060YXP4"/>
<organism evidence="1 2">
    <name type="scientific">Oncorhynchus mykiss</name>
    <name type="common">Rainbow trout</name>
    <name type="synonym">Salmo gairdneri</name>
    <dbReference type="NCBI Taxonomy" id="8022"/>
    <lineage>
        <taxon>Eukaryota</taxon>
        <taxon>Metazoa</taxon>
        <taxon>Chordata</taxon>
        <taxon>Craniata</taxon>
        <taxon>Vertebrata</taxon>
        <taxon>Euteleostomi</taxon>
        <taxon>Actinopterygii</taxon>
        <taxon>Neopterygii</taxon>
        <taxon>Teleostei</taxon>
        <taxon>Protacanthopterygii</taxon>
        <taxon>Salmoniformes</taxon>
        <taxon>Salmonidae</taxon>
        <taxon>Salmoninae</taxon>
        <taxon>Oncorhynchus</taxon>
    </lineage>
</organism>
<reference evidence="1" key="1">
    <citation type="journal article" date="2014" name="Nat. Commun.">
        <title>The rainbow trout genome provides novel insights into evolution after whole-genome duplication in vertebrates.</title>
        <authorList>
            <person name="Berthelot C."/>
            <person name="Brunet F."/>
            <person name="Chalopin D."/>
            <person name="Juanchich A."/>
            <person name="Bernard M."/>
            <person name="Noel B."/>
            <person name="Bento P."/>
            <person name="Da Silva C."/>
            <person name="Labadie K."/>
            <person name="Alberti A."/>
            <person name="Aury J.M."/>
            <person name="Louis A."/>
            <person name="Dehais P."/>
            <person name="Bardou P."/>
            <person name="Montfort J."/>
            <person name="Klopp C."/>
            <person name="Cabau C."/>
            <person name="Gaspin C."/>
            <person name="Thorgaard G.H."/>
            <person name="Boussaha M."/>
            <person name="Quillet E."/>
            <person name="Guyomard R."/>
            <person name="Galiana D."/>
            <person name="Bobe J."/>
            <person name="Volff J.N."/>
            <person name="Genet C."/>
            <person name="Wincker P."/>
            <person name="Jaillon O."/>
            <person name="Roest Crollius H."/>
            <person name="Guiguen Y."/>
        </authorList>
    </citation>
    <scope>NUCLEOTIDE SEQUENCE [LARGE SCALE GENOMIC DNA]</scope>
</reference>
<evidence type="ECO:0000313" key="2">
    <source>
        <dbReference type="Proteomes" id="UP000193380"/>
    </source>
</evidence>
<dbReference type="InterPro" id="IPR009030">
    <property type="entry name" value="Growth_fac_rcpt_cys_sf"/>
</dbReference>
<dbReference type="PANTHER" id="PTHR15332">
    <property type="entry name" value="PROPROTEIN CONVERTASE SUBTILISIN_KEXIN TYPE 5-LIKE"/>
    <property type="match status" value="1"/>
</dbReference>
<proteinExistence type="predicted"/>
<dbReference type="CDD" id="cd00064">
    <property type="entry name" value="FU"/>
    <property type="match status" value="2"/>
</dbReference>
<name>A0A060YXP4_ONCMY</name>
<dbReference type="STRING" id="8022.A0A060YXP4"/>
<dbReference type="EMBL" id="FR926706">
    <property type="protein sequence ID" value="CDQ96658.1"/>
    <property type="molecule type" value="Genomic_DNA"/>
</dbReference>
<dbReference type="SUPFAM" id="SSF57184">
    <property type="entry name" value="Growth factor receptor domain"/>
    <property type="match status" value="1"/>
</dbReference>
<sequence length="215" mass="24524">MHNQASAVRLGSAQLSSMKRTFVRPLMWSMCQLFLVGLCKYILPLFSGEYLSRHGKCHLCYATCYKCVGPEKEDCISCPSSRYFEDGQCVIRCQGGRYAMERQCHLCHHTCQECDDGGPDNCTSCDKDKFQTDRYHYRGECRDVCPEGFFHSWRKRCEVCSVNCTVCTDFDRCLHCSPSHYLRDGLCVPLECGEGETPHQVHSTCSLLSPPDPHF</sequence>
<dbReference type="Gene3D" id="2.10.220.10">
    <property type="entry name" value="Hormone Receptor, Insulin-like Growth Factor Receptor 1, Chain A, domain 2"/>
    <property type="match status" value="2"/>
</dbReference>
<protein>
    <recommendedName>
        <fullName evidence="3">TNFR-Cys domain-containing protein</fullName>
    </recommendedName>
</protein>